<feature type="compositionally biased region" description="Low complexity" evidence="1">
    <location>
        <begin position="250"/>
        <end position="266"/>
    </location>
</feature>
<organism evidence="2 3">
    <name type="scientific">Apophysomyces ossiformis</name>
    <dbReference type="NCBI Taxonomy" id="679940"/>
    <lineage>
        <taxon>Eukaryota</taxon>
        <taxon>Fungi</taxon>
        <taxon>Fungi incertae sedis</taxon>
        <taxon>Mucoromycota</taxon>
        <taxon>Mucoromycotina</taxon>
        <taxon>Mucoromycetes</taxon>
        <taxon>Mucorales</taxon>
        <taxon>Mucorineae</taxon>
        <taxon>Mucoraceae</taxon>
        <taxon>Apophysomyces</taxon>
    </lineage>
</organism>
<keyword evidence="3" id="KW-1185">Reference proteome</keyword>
<feature type="region of interest" description="Disordered" evidence="1">
    <location>
        <begin position="190"/>
        <end position="334"/>
    </location>
</feature>
<sequence length="435" mass="48568">MSENSLFQFAQVISDLPMTQQTQNTSSFHPTQLHGGSRYLPIRKYYGLNCTCSEVQPRRGKNLPEGSLDSRAKKLHPQDKEDYEFSINWLSENAHSIYKDENNAVVGLCDLAEVSLCKAHSSTLYRAKKRHERSKNQAPPSPADSSGTDDRHFPPSTPFDPYPLHHHPHHPQHYPAVGTGGLAAKVREISYQQQQHPQQYRPHEPPGSPDFSNMSASTSLKRKRTSKSSTFDQKPHSSASTPLYATGMAPLLSQHPPVSSSSTSPSMARQHVDNFSSQLPPLHHTRTPSLSSLSSSLQHQLQLSNTHSSMYQPRHHEQQPKQPPSAPSPAIPLPHPVVETVSLRSAPATPDAPPLYYIRNLAITDTFTFRDLLTELDMTGTPPPGKRIVVSDEKNERMFPMDQAIRSVIRRPVMSHVDLCLGLTDKPSIDWSTYT</sequence>
<dbReference type="OrthoDB" id="2358153at2759"/>
<name>A0A8H7BRR5_9FUNG</name>
<dbReference type="EMBL" id="JABAYA010000087">
    <property type="protein sequence ID" value="KAF7725942.1"/>
    <property type="molecule type" value="Genomic_DNA"/>
</dbReference>
<accession>A0A8H7BRR5</accession>
<protein>
    <submittedName>
        <fullName evidence="2">Uncharacterized protein</fullName>
    </submittedName>
</protein>
<comment type="caution">
    <text evidence="2">The sequence shown here is derived from an EMBL/GenBank/DDBJ whole genome shotgun (WGS) entry which is preliminary data.</text>
</comment>
<feature type="compositionally biased region" description="Pro residues" evidence="1">
    <location>
        <begin position="321"/>
        <end position="334"/>
    </location>
</feature>
<evidence type="ECO:0000313" key="2">
    <source>
        <dbReference type="EMBL" id="KAF7725942.1"/>
    </source>
</evidence>
<feature type="compositionally biased region" description="Low complexity" evidence="1">
    <location>
        <begin position="191"/>
        <end position="200"/>
    </location>
</feature>
<proteinExistence type="predicted"/>
<reference evidence="2" key="1">
    <citation type="submission" date="2020-01" db="EMBL/GenBank/DDBJ databases">
        <title>Genome Sequencing of Three Apophysomyces-Like Fungal Strains Confirms a Novel Fungal Genus in the Mucoromycota with divergent Burkholderia-like Endosymbiotic Bacteria.</title>
        <authorList>
            <person name="Stajich J.E."/>
            <person name="Macias A.M."/>
            <person name="Carter-House D."/>
            <person name="Lovett B."/>
            <person name="Kasson L.R."/>
            <person name="Berry K."/>
            <person name="Grigoriev I."/>
            <person name="Chang Y."/>
            <person name="Spatafora J."/>
            <person name="Kasson M.T."/>
        </authorList>
    </citation>
    <scope>NUCLEOTIDE SEQUENCE</scope>
    <source>
        <strain evidence="2">NRRL A-21654</strain>
    </source>
</reference>
<evidence type="ECO:0000313" key="3">
    <source>
        <dbReference type="Proteomes" id="UP000605846"/>
    </source>
</evidence>
<evidence type="ECO:0000256" key="1">
    <source>
        <dbReference type="SAM" id="MobiDB-lite"/>
    </source>
</evidence>
<dbReference type="AlphaFoldDB" id="A0A8H7BRR5"/>
<feature type="region of interest" description="Disordered" evidence="1">
    <location>
        <begin position="126"/>
        <end position="178"/>
    </location>
</feature>
<feature type="compositionally biased region" description="Low complexity" evidence="1">
    <location>
        <begin position="287"/>
        <end position="309"/>
    </location>
</feature>
<dbReference type="Proteomes" id="UP000605846">
    <property type="component" value="Unassembled WGS sequence"/>
</dbReference>
<gene>
    <name evidence="2" type="ORF">EC973_009179</name>
</gene>